<accession>A0ABW9XTA5</accession>
<keyword evidence="2" id="KW-1185">Reference proteome</keyword>
<protein>
    <submittedName>
        <fullName evidence="1">Uncharacterized protein</fullName>
    </submittedName>
</protein>
<evidence type="ECO:0000313" key="1">
    <source>
        <dbReference type="EMBL" id="NBD25713.1"/>
    </source>
</evidence>
<gene>
    <name evidence="1" type="ORF">GT019_17715</name>
</gene>
<sequence length="147" mass="16764">MTVVDWIRLEFFGSHPMGYTNILYRPDGSMAYACKGTDIPINMPDGHRWQASKQVYRNLAKALTARLREQEDASGFGPEMVCDGYTDTLSWSIRDETHAFSAVIGIGPPSVLKIMERIKRLAKDEAKNFPYALPHEEFIQPLLRHSY</sequence>
<proteinExistence type="predicted"/>
<organism evidence="1 2">
    <name type="scientific">Paenibacillus glycinis</name>
    <dbReference type="NCBI Taxonomy" id="2697035"/>
    <lineage>
        <taxon>Bacteria</taxon>
        <taxon>Bacillati</taxon>
        <taxon>Bacillota</taxon>
        <taxon>Bacilli</taxon>
        <taxon>Bacillales</taxon>
        <taxon>Paenibacillaceae</taxon>
        <taxon>Paenibacillus</taxon>
    </lineage>
</organism>
<comment type="caution">
    <text evidence="1">The sequence shown here is derived from an EMBL/GenBank/DDBJ whole genome shotgun (WGS) entry which is preliminary data.</text>
</comment>
<dbReference type="EMBL" id="JAAAMV010000014">
    <property type="protein sequence ID" value="NBD25713.1"/>
    <property type="molecule type" value="Genomic_DNA"/>
</dbReference>
<dbReference type="Proteomes" id="UP000665561">
    <property type="component" value="Unassembled WGS sequence"/>
</dbReference>
<name>A0ABW9XTA5_9BACL</name>
<evidence type="ECO:0000313" key="2">
    <source>
        <dbReference type="Proteomes" id="UP000665561"/>
    </source>
</evidence>
<reference evidence="1 2" key="1">
    <citation type="submission" date="2020-01" db="EMBL/GenBank/DDBJ databases">
        <title>Paenibacillus soybeanensis sp. nov. isolated from the nodules of soybean (Glycine max(L.) Merr).</title>
        <authorList>
            <person name="Wang H."/>
        </authorList>
    </citation>
    <scope>NUCLEOTIDE SEQUENCE [LARGE SCALE GENOMIC DNA]</scope>
    <source>
        <strain evidence="1 2">T1</strain>
    </source>
</reference>